<sequence length="556" mass="62515">MEKPTESVKILVDLIKSTNEASLLKAGIVKFSKAAIEWYVDQEDIDILHHAIIANNIEAVGLFFHKGYFKLPHESPSVPYIHLCARLGHKTILAMLIQERGQDNIPMEFEYYGPTGLCGDSPKAMRISMMGGKEKLSPLDIAGEYGHIGCVYTILNHFYGGKVRHKTKSTKEAYVNLACELDSPPALRLLLSHKPTEEDIKNAVGVALKMARPECLDVLLSLKPDISSLFGGMNLYHVLFSYSMSFKKSWYESLLTVTTLLIKHSHDLSKCLPYRTYPLYSLLAHSSCHDLDNSSPYLLACLLVMLNAGADPNFDELEFEKELTKRKFTATAAFGRSAFSSSMHCLFDTIGKYSEEVQIEQKLCLRSHLGKCTEALLKHGADLNYVGRMEDQCDTYGNSLHCFCRIAPKIGLGGKMLKLLLRHGANPDAKVYGYYPINVFFEQLLAYATNSDSSHVVDVEHSVFIMDSMAQSALRDSFEIFNDMAASFEQPSSKHARILALIKTEYEKRVSDVWTLRRCCVFTVWVSCGRRIDQAAQLPLPKRLRDSITDSLEYIV</sequence>
<dbReference type="InterPro" id="IPR036770">
    <property type="entry name" value="Ankyrin_rpt-contain_sf"/>
</dbReference>
<evidence type="ECO:0000313" key="1">
    <source>
        <dbReference type="EMBL" id="OWF46866.1"/>
    </source>
</evidence>
<reference evidence="1 2" key="1">
    <citation type="journal article" date="2017" name="Nat. Ecol. Evol.">
        <title>Scallop genome provides insights into evolution of bilaterian karyotype and development.</title>
        <authorList>
            <person name="Wang S."/>
            <person name="Zhang J."/>
            <person name="Jiao W."/>
            <person name="Li J."/>
            <person name="Xun X."/>
            <person name="Sun Y."/>
            <person name="Guo X."/>
            <person name="Huan P."/>
            <person name="Dong B."/>
            <person name="Zhang L."/>
            <person name="Hu X."/>
            <person name="Sun X."/>
            <person name="Wang J."/>
            <person name="Zhao C."/>
            <person name="Wang Y."/>
            <person name="Wang D."/>
            <person name="Huang X."/>
            <person name="Wang R."/>
            <person name="Lv J."/>
            <person name="Li Y."/>
            <person name="Zhang Z."/>
            <person name="Liu B."/>
            <person name="Lu W."/>
            <person name="Hui Y."/>
            <person name="Liang J."/>
            <person name="Zhou Z."/>
            <person name="Hou R."/>
            <person name="Li X."/>
            <person name="Liu Y."/>
            <person name="Li H."/>
            <person name="Ning X."/>
            <person name="Lin Y."/>
            <person name="Zhao L."/>
            <person name="Xing Q."/>
            <person name="Dou J."/>
            <person name="Li Y."/>
            <person name="Mao J."/>
            <person name="Guo H."/>
            <person name="Dou H."/>
            <person name="Li T."/>
            <person name="Mu C."/>
            <person name="Jiang W."/>
            <person name="Fu Q."/>
            <person name="Fu X."/>
            <person name="Miao Y."/>
            <person name="Liu J."/>
            <person name="Yu Q."/>
            <person name="Li R."/>
            <person name="Liao H."/>
            <person name="Li X."/>
            <person name="Kong Y."/>
            <person name="Jiang Z."/>
            <person name="Chourrout D."/>
            <person name="Li R."/>
            <person name="Bao Z."/>
        </authorList>
    </citation>
    <scope>NUCLEOTIDE SEQUENCE [LARGE SCALE GENOMIC DNA]</scope>
    <source>
        <strain evidence="1 2">PY_sf001</strain>
    </source>
</reference>
<evidence type="ECO:0008006" key="3">
    <source>
        <dbReference type="Google" id="ProtNLM"/>
    </source>
</evidence>
<name>A0A210QDR6_MIZYE</name>
<gene>
    <name evidence="1" type="ORF">KP79_PYT07109</name>
</gene>
<dbReference type="OrthoDB" id="6098706at2759"/>
<comment type="caution">
    <text evidence="1">The sequence shown here is derived from an EMBL/GenBank/DDBJ whole genome shotgun (WGS) entry which is preliminary data.</text>
</comment>
<dbReference type="SUPFAM" id="SSF48403">
    <property type="entry name" value="Ankyrin repeat"/>
    <property type="match status" value="1"/>
</dbReference>
<dbReference type="PANTHER" id="PTHR24198:SF165">
    <property type="entry name" value="ANKYRIN REPEAT-CONTAINING PROTEIN-RELATED"/>
    <property type="match status" value="1"/>
</dbReference>
<protein>
    <recommendedName>
        <fullName evidence="3">Ankyrin repeat protein</fullName>
    </recommendedName>
</protein>
<accession>A0A210QDR6</accession>
<dbReference type="Gene3D" id="1.25.40.20">
    <property type="entry name" value="Ankyrin repeat-containing domain"/>
    <property type="match status" value="1"/>
</dbReference>
<keyword evidence="2" id="KW-1185">Reference proteome</keyword>
<dbReference type="AlphaFoldDB" id="A0A210QDR6"/>
<evidence type="ECO:0000313" key="2">
    <source>
        <dbReference type="Proteomes" id="UP000242188"/>
    </source>
</evidence>
<dbReference type="Proteomes" id="UP000242188">
    <property type="component" value="Unassembled WGS sequence"/>
</dbReference>
<proteinExistence type="predicted"/>
<dbReference type="PANTHER" id="PTHR24198">
    <property type="entry name" value="ANKYRIN REPEAT AND PROTEIN KINASE DOMAIN-CONTAINING PROTEIN"/>
    <property type="match status" value="1"/>
</dbReference>
<dbReference type="EMBL" id="NEDP02004067">
    <property type="protein sequence ID" value="OWF46866.1"/>
    <property type="molecule type" value="Genomic_DNA"/>
</dbReference>
<organism evidence="1 2">
    <name type="scientific">Mizuhopecten yessoensis</name>
    <name type="common">Japanese scallop</name>
    <name type="synonym">Patinopecten yessoensis</name>
    <dbReference type="NCBI Taxonomy" id="6573"/>
    <lineage>
        <taxon>Eukaryota</taxon>
        <taxon>Metazoa</taxon>
        <taxon>Spiralia</taxon>
        <taxon>Lophotrochozoa</taxon>
        <taxon>Mollusca</taxon>
        <taxon>Bivalvia</taxon>
        <taxon>Autobranchia</taxon>
        <taxon>Pteriomorphia</taxon>
        <taxon>Pectinida</taxon>
        <taxon>Pectinoidea</taxon>
        <taxon>Pectinidae</taxon>
        <taxon>Mizuhopecten</taxon>
    </lineage>
</organism>